<name>A0A6P7TGS6_9MOLL</name>
<evidence type="ECO:0000259" key="2">
    <source>
        <dbReference type="PROSITE" id="PS50003"/>
    </source>
</evidence>
<feature type="domain" description="PH" evidence="2">
    <location>
        <begin position="12"/>
        <end position="124"/>
    </location>
</feature>
<feature type="region of interest" description="Disordered" evidence="1">
    <location>
        <begin position="648"/>
        <end position="738"/>
    </location>
</feature>
<dbReference type="PROSITE" id="PS50003">
    <property type="entry name" value="PH_DOMAIN"/>
    <property type="match status" value="1"/>
</dbReference>
<dbReference type="Gene3D" id="2.30.29.30">
    <property type="entry name" value="Pleckstrin-homology domain (PH domain)/Phosphotyrosine-binding domain (PTB)"/>
    <property type="match status" value="1"/>
</dbReference>
<sequence>MAAVKRIKVYITILKSGYLTKVNQGNLSSLNLMSNRNVVRWFIFGLRNKVLPFLETYDTSENWKKKKPLHYYDLAECKQITYNAGNHLTNYSFCLLLPDKVLELKAKNRQEMMEWVRILEKTLSSLGLIQADSKEHIYVLDPLPPPTLRNKEETPPSSVSSPNRYSSSSLSSLELNFPEHQPPPPPRPIELIMESLPATPPRTSPPPISTVLTPPPPPPLLPPTGAPPPLPLTTPPPLTSPPPPLLPTSPSPSSSVPQTLSAAAAAAVVTTKLAPGQHLDTSISTESPPIPLRENKRNLMNRNITHRFSFSDFGTVQTNIPSTSHLAALHPEINKRSLRVKSEVYHNTPPSYHSVVSRENSESNEMAYVSDRDNNFQCREQNEKTFGGSRDSIESEYSWEGDNIYGYTCDGRTLIPNSKTDLVYSYPANFKVCDFQKYVIHRSQELTTSDDNTSFHQKKYLKNSANEETNANSAVLPSSTNFFSDSSPFKCASSPTSPQSKKYHKLSSREMKEIDSLPWFPGFGAKPDQSRLSSSMLSSSSSGVSYELQLENAEQNATNIINNNVTCTSCKHRNCLSSANFPKNGIHSTSKPEQILYNREFLSENLDQLSLTPNNQNSRYSNSNMSSDEDFHMQNSQHVQNIQHVHNSQHVQNTPHSAPAALPPQPQIPAKPPVNIPPEQREHEDDTPPLPPPRIPRRSDIFPPRRPPRPNSFVPKSRDQQTENDLETASSDESLDNAPNFVTNLAMSQVLQLKEELKKTNGLTISVSRTDIYNIAFVEYAKKIWVAGWNQRECPNLYHILHVGDELLCLNKVTVDSISWLKSLIKKSNQFDLEIKRIPKGQLYIIKKEVEAQSLGIQNDSKTGEILSVEPSGLAGRQGMQSTPGNKTKDKLNHWVFTEINSRPLNLFANYTQSFDSGHAGAPPLIEQLDSGPYSFVTDRLNSVGMDISFVVQPSDFIKQLRKQLKKMSNFTDYCLG</sequence>
<dbReference type="Proteomes" id="UP000515154">
    <property type="component" value="Linkage group LG2"/>
</dbReference>
<dbReference type="AlphaFoldDB" id="A0A6P7TGS6"/>
<dbReference type="Pfam" id="PF00169">
    <property type="entry name" value="PH"/>
    <property type="match status" value="1"/>
</dbReference>
<feature type="compositionally biased region" description="Pro residues" evidence="1">
    <location>
        <begin position="198"/>
        <end position="250"/>
    </location>
</feature>
<dbReference type="RefSeq" id="XP_029649415.1">
    <property type="nucleotide sequence ID" value="XM_029793555.2"/>
</dbReference>
<dbReference type="InterPro" id="IPR011993">
    <property type="entry name" value="PH-like_dom_sf"/>
</dbReference>
<evidence type="ECO:0000256" key="1">
    <source>
        <dbReference type="SAM" id="MobiDB-lite"/>
    </source>
</evidence>
<feature type="compositionally biased region" description="Polar residues" evidence="1">
    <location>
        <begin position="610"/>
        <end position="626"/>
    </location>
</feature>
<proteinExistence type="predicted"/>
<protein>
    <submittedName>
        <fullName evidence="4">Uncharacterized protein LOC115223138 isoform X1</fullName>
    </submittedName>
</protein>
<evidence type="ECO:0000313" key="3">
    <source>
        <dbReference type="Proteomes" id="UP000515154"/>
    </source>
</evidence>
<dbReference type="SMART" id="SM00233">
    <property type="entry name" value="PH"/>
    <property type="match status" value="1"/>
</dbReference>
<organism evidence="3 4">
    <name type="scientific">Octopus sinensis</name>
    <name type="common">East Asian common octopus</name>
    <dbReference type="NCBI Taxonomy" id="2607531"/>
    <lineage>
        <taxon>Eukaryota</taxon>
        <taxon>Metazoa</taxon>
        <taxon>Spiralia</taxon>
        <taxon>Lophotrochozoa</taxon>
        <taxon>Mollusca</taxon>
        <taxon>Cephalopoda</taxon>
        <taxon>Coleoidea</taxon>
        <taxon>Octopodiformes</taxon>
        <taxon>Octopoda</taxon>
        <taxon>Incirrata</taxon>
        <taxon>Octopodidae</taxon>
        <taxon>Octopus</taxon>
    </lineage>
</organism>
<reference evidence="4" key="1">
    <citation type="submission" date="2025-08" db="UniProtKB">
        <authorList>
            <consortium name="RefSeq"/>
        </authorList>
    </citation>
    <scope>IDENTIFICATION</scope>
</reference>
<feature type="compositionally biased region" description="Pro residues" evidence="1">
    <location>
        <begin position="661"/>
        <end position="676"/>
    </location>
</feature>
<feature type="region of interest" description="Disordered" evidence="1">
    <location>
        <begin position="142"/>
        <end position="258"/>
    </location>
</feature>
<dbReference type="KEGG" id="osn:115223138"/>
<accession>A0A6P7TGS6</accession>
<dbReference type="InterPro" id="IPR001849">
    <property type="entry name" value="PH_domain"/>
</dbReference>
<feature type="compositionally biased region" description="Low complexity" evidence="1">
    <location>
        <begin position="155"/>
        <end position="172"/>
    </location>
</feature>
<evidence type="ECO:0000313" key="4">
    <source>
        <dbReference type="RefSeq" id="XP_029649415.1"/>
    </source>
</evidence>
<feature type="region of interest" description="Disordered" evidence="1">
    <location>
        <begin position="610"/>
        <end position="630"/>
    </location>
</feature>
<gene>
    <name evidence="4" type="primary">LOC115223138</name>
</gene>
<dbReference type="SUPFAM" id="SSF50729">
    <property type="entry name" value="PH domain-like"/>
    <property type="match status" value="1"/>
</dbReference>
<keyword evidence="3" id="KW-1185">Reference proteome</keyword>